<sequence>MVILSSGLACGLDFSLKIVVEFVECVRAVLGVNLTWRRLTIRQCTPSYLSCFKRINDFVPYFRCDVHIVTITSIELIRPQRDHVSRKARETFVGVVEHEVVACTYMSHQRFEYLFRSLYTNLAGYLVSIIEYSLRDRRLLGLGEL</sequence>
<reference evidence="1 2" key="1">
    <citation type="submission" date="2014-04" db="EMBL/GenBank/DDBJ databases">
        <authorList>
            <consortium name="DOE Joint Genome Institute"/>
            <person name="Kuo A."/>
            <person name="Ruytinx J."/>
            <person name="Rineau F."/>
            <person name="Colpaert J."/>
            <person name="Kohler A."/>
            <person name="Nagy L.G."/>
            <person name="Floudas D."/>
            <person name="Copeland A."/>
            <person name="Barry K.W."/>
            <person name="Cichocki N."/>
            <person name="Veneault-Fourrey C."/>
            <person name="LaButti K."/>
            <person name="Lindquist E.A."/>
            <person name="Lipzen A."/>
            <person name="Lundell T."/>
            <person name="Morin E."/>
            <person name="Murat C."/>
            <person name="Sun H."/>
            <person name="Tunlid A."/>
            <person name="Henrissat B."/>
            <person name="Grigoriev I.V."/>
            <person name="Hibbett D.S."/>
            <person name="Martin F."/>
            <person name="Nordberg H.P."/>
            <person name="Cantor M.N."/>
            <person name="Hua S.X."/>
        </authorList>
    </citation>
    <scope>NUCLEOTIDE SEQUENCE [LARGE SCALE GENOMIC DNA]</scope>
    <source>
        <strain evidence="1 2">UH-Slu-Lm8-n1</strain>
    </source>
</reference>
<dbReference type="EMBL" id="KN835298">
    <property type="protein sequence ID" value="KIK40553.1"/>
    <property type="molecule type" value="Genomic_DNA"/>
</dbReference>
<accession>A0A0D0BAE6</accession>
<dbReference type="InParanoid" id="A0A0D0BAE6"/>
<proteinExistence type="predicted"/>
<gene>
    <name evidence="1" type="ORF">CY34DRAFT_260113</name>
</gene>
<evidence type="ECO:0000313" key="1">
    <source>
        <dbReference type="EMBL" id="KIK40553.1"/>
    </source>
</evidence>
<reference evidence="2" key="2">
    <citation type="submission" date="2015-01" db="EMBL/GenBank/DDBJ databases">
        <title>Evolutionary Origins and Diversification of the Mycorrhizal Mutualists.</title>
        <authorList>
            <consortium name="DOE Joint Genome Institute"/>
            <consortium name="Mycorrhizal Genomics Consortium"/>
            <person name="Kohler A."/>
            <person name="Kuo A."/>
            <person name="Nagy L.G."/>
            <person name="Floudas D."/>
            <person name="Copeland A."/>
            <person name="Barry K.W."/>
            <person name="Cichocki N."/>
            <person name="Veneault-Fourrey C."/>
            <person name="LaButti K."/>
            <person name="Lindquist E.A."/>
            <person name="Lipzen A."/>
            <person name="Lundell T."/>
            <person name="Morin E."/>
            <person name="Murat C."/>
            <person name="Riley R."/>
            <person name="Ohm R."/>
            <person name="Sun H."/>
            <person name="Tunlid A."/>
            <person name="Henrissat B."/>
            <person name="Grigoriev I.V."/>
            <person name="Hibbett D.S."/>
            <person name="Martin F."/>
        </authorList>
    </citation>
    <scope>NUCLEOTIDE SEQUENCE [LARGE SCALE GENOMIC DNA]</scope>
    <source>
        <strain evidence="2">UH-Slu-Lm8-n1</strain>
    </source>
</reference>
<dbReference type="HOGENOM" id="CLU_1788086_0_0_1"/>
<keyword evidence="2" id="KW-1185">Reference proteome</keyword>
<protein>
    <submittedName>
        <fullName evidence="1">Uncharacterized protein</fullName>
    </submittedName>
</protein>
<dbReference type="AlphaFoldDB" id="A0A0D0BAE6"/>
<evidence type="ECO:0000313" key="2">
    <source>
        <dbReference type="Proteomes" id="UP000054485"/>
    </source>
</evidence>
<dbReference type="OrthoDB" id="10400727at2759"/>
<dbReference type="Proteomes" id="UP000054485">
    <property type="component" value="Unassembled WGS sequence"/>
</dbReference>
<name>A0A0D0BAE6_9AGAM</name>
<organism evidence="1 2">
    <name type="scientific">Suillus luteus UH-Slu-Lm8-n1</name>
    <dbReference type="NCBI Taxonomy" id="930992"/>
    <lineage>
        <taxon>Eukaryota</taxon>
        <taxon>Fungi</taxon>
        <taxon>Dikarya</taxon>
        <taxon>Basidiomycota</taxon>
        <taxon>Agaricomycotina</taxon>
        <taxon>Agaricomycetes</taxon>
        <taxon>Agaricomycetidae</taxon>
        <taxon>Boletales</taxon>
        <taxon>Suillineae</taxon>
        <taxon>Suillaceae</taxon>
        <taxon>Suillus</taxon>
    </lineage>
</organism>